<dbReference type="InterPro" id="IPR039366">
    <property type="entry name" value="Pilotin"/>
</dbReference>
<keyword evidence="4" id="KW-1185">Reference proteome</keyword>
<dbReference type="Proteomes" id="UP000253740">
    <property type="component" value="Unassembled WGS sequence"/>
</dbReference>
<reference evidence="3" key="2">
    <citation type="submission" date="2015-08" db="EMBL/GenBank/DDBJ databases">
        <title>Complete DNA Sequence of Pseudomonas syringae pv. actinidiae, the Causal Agent of Kiwifruit Canker Disease.</title>
        <authorList>
            <person name="Rikkerink E.H.A."/>
            <person name="Fineran P.C."/>
        </authorList>
    </citation>
    <scope>NUCLEOTIDE SEQUENCE</scope>
    <source>
        <strain evidence="3">SkMP5</strain>
    </source>
</reference>
<sequence>MRTIALPLLAAALFAAGCSSSQSPQDQAPNGAGQAAITAVTGTVTLRDAGAKVSPQARLELALVDVSQKPIRTVASKTIEPVGSLPLSFKLDFNPAEIVATDLYVLQAEMVDGERHYTTPLQYPVLTKGQPAQVAVQMVAEATPAEKMLDAYKQVKNRLGGMKIEQGTALGDTESHAWQVFREKGEVVFIRQRVDYFDKGATSTDIAYQDGKPWVVIQQKMAHQGEKPSAIDRAGWDDQGALVLKERVEGGKTTELPEAAAKALYDDAAALFNRFDKKK</sequence>
<reference evidence="2" key="1">
    <citation type="submission" date="2015-03" db="EMBL/GenBank/DDBJ databases">
        <title>Draft genome sequence of Mizugakiibacter sediminis skMP5.</title>
        <authorList>
            <person name="Watanabe T."/>
            <person name="Kojima H."/>
            <person name="Fukui M."/>
        </authorList>
    </citation>
    <scope>NUCLEOTIDE SEQUENCE</scope>
    <source>
        <strain evidence="2">SkMP5</strain>
    </source>
</reference>
<gene>
    <name evidence="2" type="ORF">MBSD_2294</name>
    <name evidence="3" type="ORF">MBSD_n1039</name>
</gene>
<evidence type="ECO:0000256" key="1">
    <source>
        <dbReference type="SAM" id="SignalP"/>
    </source>
</evidence>
<dbReference type="OrthoDB" id="5959218at2"/>
<evidence type="ECO:0000313" key="4">
    <source>
        <dbReference type="Proteomes" id="UP000253740"/>
    </source>
</evidence>
<protein>
    <recommendedName>
        <fullName evidence="5">Lipoprotein</fullName>
    </recommendedName>
</protein>
<dbReference type="PANTHER" id="PTHR38013:SF1">
    <property type="entry name" value="GLYCOPROTEIN_POLYSACCHARIDE METABOLISM"/>
    <property type="match status" value="1"/>
</dbReference>
<evidence type="ECO:0000313" key="3">
    <source>
        <dbReference type="EMBL" id="GAP65748.1"/>
    </source>
</evidence>
<organism evidence="3">
    <name type="scientific">Mizugakiibacter sediminis</name>
    <dbReference type="NCBI Taxonomy" id="1475481"/>
    <lineage>
        <taxon>Bacteria</taxon>
        <taxon>Pseudomonadati</taxon>
        <taxon>Pseudomonadota</taxon>
        <taxon>Gammaproteobacteria</taxon>
        <taxon>Lysobacterales</taxon>
        <taxon>Rhodanobacteraceae</taxon>
        <taxon>Mizugakiibacter</taxon>
    </lineage>
</organism>
<dbReference type="PROSITE" id="PS51257">
    <property type="entry name" value="PROKAR_LIPOPROTEIN"/>
    <property type="match status" value="1"/>
</dbReference>
<dbReference type="InterPro" id="IPR053196">
    <property type="entry name" value="Lipoprotein_YbaY-like"/>
</dbReference>
<name>A0A0K8QLK8_9GAMM</name>
<dbReference type="STRING" id="1475481.GCA_000953855_01058"/>
<dbReference type="EMBL" id="DF952383">
    <property type="protein sequence ID" value="GAN45741.1"/>
    <property type="molecule type" value="Genomic_DNA"/>
</dbReference>
<keyword evidence="1" id="KW-0732">Signal</keyword>
<dbReference type="EMBL" id="DF970174">
    <property type="protein sequence ID" value="GAP65748.1"/>
    <property type="molecule type" value="Genomic_DNA"/>
</dbReference>
<dbReference type="Pfam" id="PF09619">
    <property type="entry name" value="YscW"/>
    <property type="match status" value="1"/>
</dbReference>
<proteinExistence type="predicted"/>
<evidence type="ECO:0008006" key="5">
    <source>
        <dbReference type="Google" id="ProtNLM"/>
    </source>
</evidence>
<dbReference type="HOGENOM" id="CLU_982959_0_0_6"/>
<dbReference type="AlphaFoldDB" id="A0A0K8QLK8"/>
<accession>A0A0K8QLK8</accession>
<dbReference type="PANTHER" id="PTHR38013">
    <property type="entry name" value="GLYCOPROTEIN/POLYSACCHARIDE METABOLISM"/>
    <property type="match status" value="1"/>
</dbReference>
<feature type="signal peptide" evidence="1">
    <location>
        <begin position="1"/>
        <end position="21"/>
    </location>
</feature>
<dbReference type="RefSeq" id="WP_062535797.1">
    <property type="nucleotide sequence ID" value="NZ_DF970174.1"/>
</dbReference>
<feature type="chain" id="PRO_5007415090" description="Lipoprotein" evidence="1">
    <location>
        <begin position="22"/>
        <end position="279"/>
    </location>
</feature>
<evidence type="ECO:0000313" key="2">
    <source>
        <dbReference type="EMBL" id="GAN45741.1"/>
    </source>
</evidence>